<dbReference type="AlphaFoldDB" id="A0AAP9GI05"/>
<dbReference type="EMBL" id="CP045860">
    <property type="protein sequence ID" value="QGH50342.1"/>
    <property type="molecule type" value="Genomic_DNA"/>
</dbReference>
<dbReference type="InterPro" id="IPR002464">
    <property type="entry name" value="DNA/RNA_helicase_DEAH_CS"/>
</dbReference>
<reference evidence="3 5" key="1">
    <citation type="journal article" date="2015" name="Genome Announc.">
        <title>Draft Genome Sequence of Vibrio owensii Strain SH-14, Which Causes Shrimp Acute Hepatopancreatic Necrosis Disease.</title>
        <authorList>
            <person name="Liu L."/>
            <person name="Xiao J."/>
            <person name="Xia X."/>
            <person name="Pan Y."/>
            <person name="Yan S."/>
            <person name="Wang Y."/>
        </authorList>
    </citation>
    <scope>NUCLEOTIDE SEQUENCE [LARGE SCALE GENOMIC DNA]</scope>
    <source>
        <strain evidence="3 5">SH14</strain>
    </source>
</reference>
<evidence type="ECO:0000256" key="1">
    <source>
        <dbReference type="ARBA" id="ARBA00022801"/>
    </source>
</evidence>
<dbReference type="Proteomes" id="UP000390336">
    <property type="component" value="Chromosome 2"/>
</dbReference>
<evidence type="ECO:0000313" key="3">
    <source>
        <dbReference type="EMBL" id="QGH50342.1"/>
    </source>
</evidence>
<dbReference type="PANTHER" id="PTHR35894">
    <property type="entry name" value="GENERAL SECRETION PATHWAY PROTEIN A-RELATED"/>
    <property type="match status" value="1"/>
</dbReference>
<keyword evidence="4" id="KW-1185">Reference proteome</keyword>
<organism evidence="3 5">
    <name type="scientific">Vibrio owensii</name>
    <dbReference type="NCBI Taxonomy" id="696485"/>
    <lineage>
        <taxon>Bacteria</taxon>
        <taxon>Pseudomonadati</taxon>
        <taxon>Pseudomonadota</taxon>
        <taxon>Gammaproteobacteria</taxon>
        <taxon>Vibrionales</taxon>
        <taxon>Vibrionaceae</taxon>
        <taxon>Vibrio</taxon>
    </lineage>
</organism>
<gene>
    <name evidence="3" type="ORF">APZ19_25025</name>
    <name evidence="2" type="ORF">D0812_28620</name>
</gene>
<dbReference type="Proteomes" id="UP000272136">
    <property type="component" value="Chromosome 2"/>
</dbReference>
<dbReference type="RefSeq" id="WP_054822512.1">
    <property type="nucleotide sequence ID" value="NZ_CP033138.1"/>
</dbReference>
<dbReference type="SUPFAM" id="SSF52540">
    <property type="entry name" value="P-loop containing nucleoside triphosphate hydrolases"/>
    <property type="match status" value="1"/>
</dbReference>
<evidence type="ECO:0000313" key="5">
    <source>
        <dbReference type="Proteomes" id="UP000390336"/>
    </source>
</evidence>
<dbReference type="InterPro" id="IPR027417">
    <property type="entry name" value="P-loop_NTPase"/>
</dbReference>
<keyword evidence="1" id="KW-0378">Hydrolase</keyword>
<dbReference type="Gene3D" id="3.40.50.300">
    <property type="entry name" value="P-loop containing nucleotide triphosphate hydrolases"/>
    <property type="match status" value="1"/>
</dbReference>
<reference evidence="3" key="3">
    <citation type="submission" date="2019-11" db="EMBL/GenBank/DDBJ databases">
        <title>Complete genome sequence of Vibrio owensii SH-14 isolated from shrimp with acute hepatopancreatic necrosis diease.</title>
        <authorList>
            <person name="Liang X."/>
            <person name="Wang Y."/>
        </authorList>
    </citation>
    <scope>NUCLEOTIDE SEQUENCE</scope>
    <source>
        <strain evidence="3">SH14</strain>
    </source>
</reference>
<dbReference type="PROSITE" id="PS00690">
    <property type="entry name" value="DEAH_ATP_HELICASE"/>
    <property type="match status" value="1"/>
</dbReference>
<accession>A0AAP9GI05</accession>
<dbReference type="InterPro" id="IPR008868">
    <property type="entry name" value="TniB"/>
</dbReference>
<dbReference type="GO" id="GO:0016787">
    <property type="term" value="F:hydrolase activity"/>
    <property type="evidence" value="ECO:0007669"/>
    <property type="project" value="UniProtKB-KW"/>
</dbReference>
<evidence type="ECO:0000313" key="2">
    <source>
        <dbReference type="EMBL" id="AYO18299.1"/>
    </source>
</evidence>
<sequence length="326" mass="36546">MTEMKLKTESEQFSEGVCEHLAFEDAQDAIQRLHRYQNQVKGMLLVGEHGCGKSFFCQDYTRQHAIAPTPELTPVPVLYVEILNGTKAGGLLSTLLEGLGDPAPFRGGNAAKGSRLLKLLKGLKVSMIIIDEAHEMLPSKARNESPQILGTIKWLMNSSRIPLVLCGHIQALDILHLNKQLMSRMQSIITFNPFNCLNEDSQLDFADYMNAQFEMLPRKVHSNYNCLETNAAGEIQLSENTNGLLRLCLATQGIPRHINDLLIQVIEQTSADMTVNKQHFADAWDKVLISSYGVGNNLPNPFTTDIQCVKRHLRNLQLYPKTMEMN</sequence>
<evidence type="ECO:0000313" key="4">
    <source>
        <dbReference type="Proteomes" id="UP000272136"/>
    </source>
</evidence>
<dbReference type="PANTHER" id="PTHR35894:SF1">
    <property type="entry name" value="PHOSPHORIBULOKINASE _ URIDINE KINASE FAMILY"/>
    <property type="match status" value="1"/>
</dbReference>
<proteinExistence type="predicted"/>
<reference evidence="2 4" key="2">
    <citation type="submission" date="2018-10" db="EMBL/GenBank/DDBJ databases">
        <title>Whole Genome of Vibrio owensii strain 170502, isolated from Acute Hepatopancreatic Necrosis Disease (AHPND) shrimp.</title>
        <authorList>
            <person name="Yan M."/>
            <person name="Wang X."/>
            <person name="Wang Y."/>
        </authorList>
    </citation>
    <scope>NUCLEOTIDE SEQUENCE [LARGE SCALE GENOMIC DNA]</scope>
    <source>
        <strain evidence="2 4">1700302</strain>
    </source>
</reference>
<protein>
    <submittedName>
        <fullName evidence="3">AAA family ATPase</fullName>
    </submittedName>
</protein>
<dbReference type="Pfam" id="PF05621">
    <property type="entry name" value="TniB"/>
    <property type="match status" value="1"/>
</dbReference>
<dbReference type="EMBL" id="CP033138">
    <property type="protein sequence ID" value="AYO18299.1"/>
    <property type="molecule type" value="Genomic_DNA"/>
</dbReference>
<name>A0AAP9GI05_9VIBR</name>
<dbReference type="InterPro" id="IPR052026">
    <property type="entry name" value="ExeA_AAA_ATPase_DNA-bind"/>
</dbReference>